<dbReference type="EMBL" id="GBRH01185474">
    <property type="protein sequence ID" value="JAE12422.1"/>
    <property type="molecule type" value="Transcribed_RNA"/>
</dbReference>
<proteinExistence type="predicted"/>
<dbReference type="AlphaFoldDB" id="A0A0A9FJ98"/>
<accession>A0A0A9FJ98</accession>
<organism evidence="1">
    <name type="scientific">Arundo donax</name>
    <name type="common">Giant reed</name>
    <name type="synonym">Donax arundinaceus</name>
    <dbReference type="NCBI Taxonomy" id="35708"/>
    <lineage>
        <taxon>Eukaryota</taxon>
        <taxon>Viridiplantae</taxon>
        <taxon>Streptophyta</taxon>
        <taxon>Embryophyta</taxon>
        <taxon>Tracheophyta</taxon>
        <taxon>Spermatophyta</taxon>
        <taxon>Magnoliopsida</taxon>
        <taxon>Liliopsida</taxon>
        <taxon>Poales</taxon>
        <taxon>Poaceae</taxon>
        <taxon>PACMAD clade</taxon>
        <taxon>Arundinoideae</taxon>
        <taxon>Arundineae</taxon>
        <taxon>Arundo</taxon>
    </lineage>
</organism>
<name>A0A0A9FJ98_ARUDO</name>
<reference evidence="1" key="2">
    <citation type="journal article" date="2015" name="Data Brief">
        <title>Shoot transcriptome of the giant reed, Arundo donax.</title>
        <authorList>
            <person name="Barrero R.A."/>
            <person name="Guerrero F.D."/>
            <person name="Moolhuijzen P."/>
            <person name="Goolsby J.A."/>
            <person name="Tidwell J."/>
            <person name="Bellgard S.E."/>
            <person name="Bellgard M.I."/>
        </authorList>
    </citation>
    <scope>NUCLEOTIDE SEQUENCE</scope>
    <source>
        <tissue evidence="1">Shoot tissue taken approximately 20 cm above the soil surface</tissue>
    </source>
</reference>
<reference evidence="1" key="1">
    <citation type="submission" date="2014-09" db="EMBL/GenBank/DDBJ databases">
        <authorList>
            <person name="Magalhaes I.L.F."/>
            <person name="Oliveira U."/>
            <person name="Santos F.R."/>
            <person name="Vidigal T.H.D.A."/>
            <person name="Brescovit A.D."/>
            <person name="Santos A.J."/>
        </authorList>
    </citation>
    <scope>NUCLEOTIDE SEQUENCE</scope>
    <source>
        <tissue evidence="1">Shoot tissue taken approximately 20 cm above the soil surface</tissue>
    </source>
</reference>
<evidence type="ECO:0000313" key="1">
    <source>
        <dbReference type="EMBL" id="JAE12422.1"/>
    </source>
</evidence>
<protein>
    <submittedName>
        <fullName evidence="1">Uncharacterized protein</fullName>
    </submittedName>
</protein>
<sequence>MRNLYSETVVLRQGLITKRASGTRATRVGW</sequence>